<sequence>MQRCVNVIGVGMSAFSSAVLSPDPTALIGRTVQQALVDAGLGASSIGSVYAASDVPQDAALHLALERGGMGGVPRRYVGQGCDLFYQACQAIVQGQADSILLVGIQRSPANLPDLSVALAHLGATARDYMARYQTRRETFAMIAVKARQHGALNSLAPFNRALSLEQVLDASLLAEPLTLPQFAWPSAGVAALLLCSSDFAKHHGHGPHVQVLAQACVSPTQVVAKLGATFAGVGYDINVASARELYEQAGRGPQEVELCELQDTSTLHELLLYEALGFCPEGGAEKMVEEGDNTYGGNLVVNPSGGLLSLGQAGAASALAQCLELTSQLRGSAGRRQVANARIALQQQASADGTVITTLYQRS</sequence>
<dbReference type="PIRSF" id="PIRSF000429">
    <property type="entry name" value="Ac-CoA_Ac_transf"/>
    <property type="match status" value="1"/>
</dbReference>
<name>A0ABS2BUB9_9PSED</name>
<dbReference type="CDD" id="cd00829">
    <property type="entry name" value="SCP-x_thiolase"/>
    <property type="match status" value="1"/>
</dbReference>
<gene>
    <name evidence="2" type="ORF">H8F21_06335</name>
</gene>
<dbReference type="Pfam" id="PF22691">
    <property type="entry name" value="Thiolase_C_1"/>
    <property type="match status" value="1"/>
</dbReference>
<comment type="caution">
    <text evidence="2">The sequence shown here is derived from an EMBL/GenBank/DDBJ whole genome shotgun (WGS) entry which is preliminary data.</text>
</comment>
<dbReference type="EMBL" id="JACOPV010000003">
    <property type="protein sequence ID" value="MBM5457188.1"/>
    <property type="molecule type" value="Genomic_DNA"/>
</dbReference>
<dbReference type="InterPro" id="IPR002155">
    <property type="entry name" value="Thiolase"/>
</dbReference>
<reference evidence="2 3" key="1">
    <citation type="submission" date="2020-08" db="EMBL/GenBank/DDBJ databases">
        <title>Description of novel Pseudomonas species.</title>
        <authorList>
            <person name="Duman M."/>
            <person name="Mulet M."/>
            <person name="Altun S."/>
            <person name="Saticioglu I.B."/>
            <person name="Lalucat J."/>
            <person name="Garcia-Valdes E."/>
        </authorList>
    </citation>
    <scope>NUCLEOTIDE SEQUENCE [LARGE SCALE GENOMIC DNA]</scope>
    <source>
        <strain evidence="2 3">P66</strain>
    </source>
</reference>
<keyword evidence="3" id="KW-1185">Reference proteome</keyword>
<dbReference type="Gene3D" id="3.40.47.10">
    <property type="match status" value="1"/>
</dbReference>
<dbReference type="RefSeq" id="WP_203480701.1">
    <property type="nucleotide sequence ID" value="NZ_JACOPV010000003.1"/>
</dbReference>
<dbReference type="PANTHER" id="PTHR42870">
    <property type="entry name" value="ACETYL-COA C-ACETYLTRANSFERASE"/>
    <property type="match status" value="1"/>
</dbReference>
<organism evidence="2 3">
    <name type="scientific">Pseudomonas arcuscaelestis</name>
    <dbReference type="NCBI Taxonomy" id="2710591"/>
    <lineage>
        <taxon>Bacteria</taxon>
        <taxon>Pseudomonadati</taxon>
        <taxon>Pseudomonadota</taxon>
        <taxon>Gammaproteobacteria</taxon>
        <taxon>Pseudomonadales</taxon>
        <taxon>Pseudomonadaceae</taxon>
        <taxon>Pseudomonas</taxon>
    </lineage>
</organism>
<protein>
    <submittedName>
        <fullName evidence="2">Lipid-transfer protein</fullName>
    </submittedName>
</protein>
<proteinExistence type="predicted"/>
<dbReference type="Proteomes" id="UP000745663">
    <property type="component" value="Unassembled WGS sequence"/>
</dbReference>
<dbReference type="InterPro" id="IPR016039">
    <property type="entry name" value="Thiolase-like"/>
</dbReference>
<evidence type="ECO:0000313" key="3">
    <source>
        <dbReference type="Proteomes" id="UP000745663"/>
    </source>
</evidence>
<evidence type="ECO:0000313" key="2">
    <source>
        <dbReference type="EMBL" id="MBM5457188.1"/>
    </source>
</evidence>
<evidence type="ECO:0000259" key="1">
    <source>
        <dbReference type="Pfam" id="PF22691"/>
    </source>
</evidence>
<dbReference type="PANTHER" id="PTHR42870:SF1">
    <property type="entry name" value="NON-SPECIFIC LIPID-TRANSFER PROTEIN-LIKE 2"/>
    <property type="match status" value="1"/>
</dbReference>
<accession>A0ABS2BUB9</accession>
<dbReference type="InterPro" id="IPR055140">
    <property type="entry name" value="Thiolase_C_2"/>
</dbReference>
<dbReference type="SUPFAM" id="SSF53901">
    <property type="entry name" value="Thiolase-like"/>
    <property type="match status" value="2"/>
</dbReference>
<feature type="domain" description="Thiolase C-terminal" evidence="1">
    <location>
        <begin position="241"/>
        <end position="350"/>
    </location>
</feature>